<dbReference type="InterPro" id="IPR006139">
    <property type="entry name" value="D-isomer_2_OHA_DH_cat_dom"/>
</dbReference>
<dbReference type="GO" id="GO:0051287">
    <property type="term" value="F:NAD binding"/>
    <property type="evidence" value="ECO:0007669"/>
    <property type="project" value="InterPro"/>
</dbReference>
<protein>
    <submittedName>
        <fullName evidence="7">Glyoxylate reductase</fullName>
        <ecNumber evidence="7">1.1.1.26</ecNumber>
    </submittedName>
</protein>
<organism evidence="7 8">
    <name type="scientific">Nitrosopumilus piranensis</name>
    <dbReference type="NCBI Taxonomy" id="1582439"/>
    <lineage>
        <taxon>Archaea</taxon>
        <taxon>Nitrososphaerota</taxon>
        <taxon>Nitrososphaeria</taxon>
        <taxon>Nitrosopumilales</taxon>
        <taxon>Nitrosopumilaceae</taxon>
        <taxon>Nitrosopumilus</taxon>
    </lineage>
</organism>
<dbReference type="Pfam" id="PF02826">
    <property type="entry name" value="2-Hacid_dh_C"/>
    <property type="match status" value="1"/>
</dbReference>
<sequence length="324" mass="36570">MSMRKKVFLTRTLHDFALKELRKKYQIEVHLGKIPVPQKKLRSKIKDIDGLICFPYDKINKETIDLAENLKVISTYSVGFDHIDTKHAKEKKIRVGYTPEVLTDATADLAFALLLDVLRRVSEGDRIIRDGKWKEIYGAYDYVGLDLQGKTLGILGLGRIGGTLAKRAKAFDMKIIYHNRNRISKSKEKSLGAKYVPLEKIISQSDVISIHVPHTKETDKMFGMKIFRKMKKTAFLINTSRGKVINQKELATALKKKIIAGAGLDVFEEEPVGKNNSLVKLENVVLAPHIGSSTEETRAKMAEITVKNLNLGMNEKKPIYSVGY</sequence>
<keyword evidence="3" id="KW-0520">NAD</keyword>
<dbReference type="InterPro" id="IPR029752">
    <property type="entry name" value="D-isomer_DH_CS1"/>
</dbReference>
<gene>
    <name evidence="7" type="primary">gyaR</name>
    <name evidence="7" type="ORF">NPIRD3C_1951</name>
</gene>
<evidence type="ECO:0000256" key="1">
    <source>
        <dbReference type="ARBA" id="ARBA00005854"/>
    </source>
</evidence>
<feature type="domain" description="D-isomer specific 2-hydroxyacid dehydrogenase NAD-binding" evidence="6">
    <location>
        <begin position="111"/>
        <end position="291"/>
    </location>
</feature>
<dbReference type="GO" id="GO:0005829">
    <property type="term" value="C:cytosol"/>
    <property type="evidence" value="ECO:0007669"/>
    <property type="project" value="TreeGrafter"/>
</dbReference>
<dbReference type="CDD" id="cd05301">
    <property type="entry name" value="GDH"/>
    <property type="match status" value="1"/>
</dbReference>
<comment type="similarity">
    <text evidence="1 4">Belongs to the D-isomer specific 2-hydroxyacid dehydrogenase family.</text>
</comment>
<reference evidence="7 8" key="3">
    <citation type="journal article" date="2019" name="Int. J. Syst. Evol. Microbiol.">
        <title>Nitrosopumilus adriaticus sp. nov. and Nitrosopumilus piranensis sp. nov., two ammonia-oxidizing archaea from the Adriatic Sea and members of the class Nitrososphaeria.</title>
        <authorList>
            <person name="Bayer B."/>
            <person name="Vojvoda J."/>
            <person name="Reinthaler T."/>
            <person name="Reyes C."/>
            <person name="Pinto M."/>
            <person name="Herndl G.J."/>
        </authorList>
    </citation>
    <scope>NUCLEOTIDE SEQUENCE [LARGE SCALE GENOMIC DNA]</scope>
    <source>
        <strain evidence="7 8">D3C</strain>
    </source>
</reference>
<dbReference type="PROSITE" id="PS00670">
    <property type="entry name" value="D_2_HYDROXYACID_DH_2"/>
    <property type="match status" value="1"/>
</dbReference>
<dbReference type="PROSITE" id="PS00671">
    <property type="entry name" value="D_2_HYDROXYACID_DH_3"/>
    <property type="match status" value="1"/>
</dbReference>
<dbReference type="GO" id="GO:0047964">
    <property type="term" value="F:glyoxylate reductase (NADH) activity"/>
    <property type="evidence" value="ECO:0007669"/>
    <property type="project" value="UniProtKB-EC"/>
</dbReference>
<evidence type="ECO:0000259" key="6">
    <source>
        <dbReference type="Pfam" id="PF02826"/>
    </source>
</evidence>
<dbReference type="SUPFAM" id="SSF51735">
    <property type="entry name" value="NAD(P)-binding Rossmann-fold domains"/>
    <property type="match status" value="1"/>
</dbReference>
<evidence type="ECO:0000313" key="8">
    <source>
        <dbReference type="Proteomes" id="UP000032027"/>
    </source>
</evidence>
<dbReference type="SUPFAM" id="SSF52283">
    <property type="entry name" value="Formate/glycerate dehydrogenase catalytic domain-like"/>
    <property type="match status" value="1"/>
</dbReference>
<evidence type="ECO:0000256" key="2">
    <source>
        <dbReference type="ARBA" id="ARBA00023002"/>
    </source>
</evidence>
<dbReference type="PATRIC" id="fig|1582439.9.peg.2015"/>
<dbReference type="HOGENOM" id="CLU_019796_1_2_2"/>
<accession>A0A0C5BXW8</accession>
<evidence type="ECO:0000313" key="7">
    <source>
        <dbReference type="EMBL" id="AJM93161.1"/>
    </source>
</evidence>
<dbReference type="GO" id="GO:0030267">
    <property type="term" value="F:glyoxylate reductase (NADPH) activity"/>
    <property type="evidence" value="ECO:0007669"/>
    <property type="project" value="TreeGrafter"/>
</dbReference>
<dbReference type="Proteomes" id="UP000032027">
    <property type="component" value="Chromosome"/>
</dbReference>
<dbReference type="Gene3D" id="3.40.50.720">
    <property type="entry name" value="NAD(P)-binding Rossmann-like Domain"/>
    <property type="match status" value="2"/>
</dbReference>
<reference evidence="8" key="1">
    <citation type="submission" date="2015-02" db="EMBL/GenBank/DDBJ databases">
        <title>Characterization of two novel Thaumarchaeota isolated from the Northern Adriatic Sea.</title>
        <authorList>
            <person name="Bayer B."/>
            <person name="Vojvoda J."/>
            <person name="Offre P."/>
            <person name="Srivastava A."/>
            <person name="Elisabeth N."/>
            <person name="Garcia J.A.L."/>
            <person name="Schleper C."/>
            <person name="Herndl G.J."/>
        </authorList>
    </citation>
    <scope>NUCLEOTIDE SEQUENCE [LARGE SCALE GENOMIC DNA]</scope>
    <source>
        <strain evidence="8">D3C</strain>
    </source>
</reference>
<dbReference type="KEGG" id="nid:NPIRD3C_1951"/>
<dbReference type="EC" id="1.1.1.26" evidence="7"/>
<dbReference type="InterPro" id="IPR036291">
    <property type="entry name" value="NAD(P)-bd_dom_sf"/>
</dbReference>
<proteinExistence type="inferred from homology"/>
<dbReference type="GO" id="GO:0016618">
    <property type="term" value="F:hydroxypyruvate reductase [NAD(P)H] activity"/>
    <property type="evidence" value="ECO:0007669"/>
    <property type="project" value="TreeGrafter"/>
</dbReference>
<reference evidence="7 8" key="2">
    <citation type="journal article" date="2016" name="ISME J.">
        <title>Physiological and genomic characterization of two novel marine thaumarchaeal strains indicates niche differentiation.</title>
        <authorList>
            <person name="Bayer B."/>
            <person name="Vojvoda J."/>
            <person name="Offre P."/>
            <person name="Alves R.J."/>
            <person name="Elisabeth N.H."/>
            <person name="Garcia J.A."/>
            <person name="Volland J.M."/>
            <person name="Srivastava A."/>
            <person name="Schleper C."/>
            <person name="Herndl G.J."/>
        </authorList>
    </citation>
    <scope>NUCLEOTIDE SEQUENCE [LARGE SCALE GENOMIC DNA]</scope>
    <source>
        <strain evidence="7 8">D3C</strain>
    </source>
</reference>
<dbReference type="InterPro" id="IPR050223">
    <property type="entry name" value="D-isomer_2-hydroxyacid_DH"/>
</dbReference>
<dbReference type="AlphaFoldDB" id="A0A0C5BXW8"/>
<evidence type="ECO:0000256" key="3">
    <source>
        <dbReference type="ARBA" id="ARBA00023027"/>
    </source>
</evidence>
<dbReference type="STRING" id="1582439.NPIRD3C_1951"/>
<keyword evidence="8" id="KW-1185">Reference proteome</keyword>
<dbReference type="PANTHER" id="PTHR10996">
    <property type="entry name" value="2-HYDROXYACID DEHYDROGENASE-RELATED"/>
    <property type="match status" value="1"/>
</dbReference>
<dbReference type="FunFam" id="3.40.50.720:FF:000203">
    <property type="entry name" value="D-3-phosphoglycerate dehydrogenase (SerA)"/>
    <property type="match status" value="1"/>
</dbReference>
<dbReference type="InterPro" id="IPR006140">
    <property type="entry name" value="D-isomer_DH_NAD-bd"/>
</dbReference>
<dbReference type="InterPro" id="IPR029753">
    <property type="entry name" value="D-isomer_DH_CS"/>
</dbReference>
<evidence type="ECO:0000256" key="4">
    <source>
        <dbReference type="RuleBase" id="RU003719"/>
    </source>
</evidence>
<evidence type="ECO:0000259" key="5">
    <source>
        <dbReference type="Pfam" id="PF00389"/>
    </source>
</evidence>
<dbReference type="Pfam" id="PF00389">
    <property type="entry name" value="2-Hacid_dh"/>
    <property type="match status" value="1"/>
</dbReference>
<dbReference type="PANTHER" id="PTHR10996:SF283">
    <property type="entry name" value="GLYOXYLATE_HYDROXYPYRUVATE REDUCTASE B"/>
    <property type="match status" value="1"/>
</dbReference>
<feature type="domain" description="D-isomer specific 2-hydroxyacid dehydrogenase catalytic" evidence="5">
    <location>
        <begin position="7"/>
        <end position="321"/>
    </location>
</feature>
<name>A0A0C5BXW8_9ARCH</name>
<dbReference type="PROSITE" id="PS00065">
    <property type="entry name" value="D_2_HYDROXYACID_DH_1"/>
    <property type="match status" value="1"/>
</dbReference>
<dbReference type="EMBL" id="CP010868">
    <property type="protein sequence ID" value="AJM93161.1"/>
    <property type="molecule type" value="Genomic_DNA"/>
</dbReference>
<keyword evidence="2 4" id="KW-0560">Oxidoreductase</keyword>